<evidence type="ECO:0000256" key="3">
    <source>
        <dbReference type="ARBA" id="ARBA00022846"/>
    </source>
</evidence>
<dbReference type="PANTHER" id="PTHR31180">
    <property type="entry name" value="CILIA- AND FLAGELLA-ASSOCIATED PROTEIN 107-RELATED"/>
    <property type="match status" value="1"/>
</dbReference>
<evidence type="ECO:0000313" key="9">
    <source>
        <dbReference type="EMBL" id="KAF2898390.1"/>
    </source>
</evidence>
<gene>
    <name evidence="9" type="ORF">ILUMI_07793</name>
</gene>
<evidence type="ECO:0000256" key="7">
    <source>
        <dbReference type="ARBA" id="ARBA00035003"/>
    </source>
</evidence>
<dbReference type="GO" id="GO:0030317">
    <property type="term" value="P:flagellated sperm motility"/>
    <property type="evidence" value="ECO:0007669"/>
    <property type="project" value="InterPro"/>
</dbReference>
<keyword evidence="3" id="KW-0282">Flagellum</keyword>
<keyword evidence="6" id="KW-0966">Cell projection</keyword>
<comment type="subunit">
    <text evidence="8">Microtubule inner protein component of sperm flagellar doublet microtubules.</text>
</comment>
<evidence type="ECO:0000256" key="8">
    <source>
        <dbReference type="ARBA" id="ARBA00046435"/>
    </source>
</evidence>
<dbReference type="InterPro" id="IPR037662">
    <property type="entry name" value="CFAP68/107"/>
</dbReference>
<name>A0A8K0DCR0_IGNLU</name>
<dbReference type="Proteomes" id="UP000801492">
    <property type="component" value="Unassembled WGS sequence"/>
</dbReference>
<proteinExistence type="predicted"/>
<protein>
    <submittedName>
        <fullName evidence="9">Uncharacterized protein</fullName>
    </submittedName>
</protein>
<evidence type="ECO:0000256" key="1">
    <source>
        <dbReference type="ARBA" id="ARBA00004611"/>
    </source>
</evidence>
<dbReference type="PANTHER" id="PTHR31180:SF2">
    <property type="entry name" value="CILIA- AND FLAGELLA-ASSOCIATED PROTEIN 107"/>
    <property type="match status" value="1"/>
</dbReference>
<keyword evidence="5" id="KW-0206">Cytoskeleton</keyword>
<sequence length="243" mass="29131">MEIGRLKYEKPDKYCGKVLIGNWFERQCSFTKDPHDFRTKYMNDYPPKPYSANDPSLIWNEMIKTQGYGPRILFDHQAPHFLENKSTTYDLAFNHIPKLSDGPIPRQLRFRFQRYEPEQDYARNYGNITKFGIQDYYKEKWRCENSDPRTTVTTHYQDTYLPPKKEDLMFRRFAIPVPNSSIMVEANNCFHNLKLRDKAVNTVSEKKLVPYNPYEPRCNPITWECPDKFKEVPNRCFIPRKFK</sequence>
<dbReference type="Pfam" id="PF22595">
    <property type="entry name" value="CFAP107"/>
    <property type="match status" value="1"/>
</dbReference>
<evidence type="ECO:0000313" key="10">
    <source>
        <dbReference type="Proteomes" id="UP000801492"/>
    </source>
</evidence>
<evidence type="ECO:0000256" key="5">
    <source>
        <dbReference type="ARBA" id="ARBA00023212"/>
    </source>
</evidence>
<keyword evidence="2" id="KW-0963">Cytoplasm</keyword>
<accession>A0A8K0DCR0</accession>
<keyword evidence="10" id="KW-1185">Reference proteome</keyword>
<dbReference type="OrthoDB" id="8185227at2759"/>
<keyword evidence="4" id="KW-0969">Cilium</keyword>
<dbReference type="GO" id="GO:0005879">
    <property type="term" value="C:axonemal microtubule"/>
    <property type="evidence" value="ECO:0007669"/>
    <property type="project" value="TreeGrafter"/>
</dbReference>
<organism evidence="9 10">
    <name type="scientific">Ignelater luminosus</name>
    <name type="common">Cucubano</name>
    <name type="synonym">Pyrophorus luminosus</name>
    <dbReference type="NCBI Taxonomy" id="2038154"/>
    <lineage>
        <taxon>Eukaryota</taxon>
        <taxon>Metazoa</taxon>
        <taxon>Ecdysozoa</taxon>
        <taxon>Arthropoda</taxon>
        <taxon>Hexapoda</taxon>
        <taxon>Insecta</taxon>
        <taxon>Pterygota</taxon>
        <taxon>Neoptera</taxon>
        <taxon>Endopterygota</taxon>
        <taxon>Coleoptera</taxon>
        <taxon>Polyphaga</taxon>
        <taxon>Elateriformia</taxon>
        <taxon>Elateroidea</taxon>
        <taxon>Elateridae</taxon>
        <taxon>Agrypninae</taxon>
        <taxon>Pyrophorini</taxon>
        <taxon>Ignelater</taxon>
    </lineage>
</organism>
<reference evidence="9" key="1">
    <citation type="submission" date="2019-08" db="EMBL/GenBank/DDBJ databases">
        <title>The genome of the North American firefly Photinus pyralis.</title>
        <authorList>
            <consortium name="Photinus pyralis genome working group"/>
            <person name="Fallon T.R."/>
            <person name="Sander Lower S.E."/>
            <person name="Weng J.-K."/>
        </authorList>
    </citation>
    <scope>NUCLEOTIDE SEQUENCE</scope>
    <source>
        <strain evidence="9">TRF0915ILg1</strain>
        <tissue evidence="9">Whole body</tissue>
    </source>
</reference>
<dbReference type="InterPro" id="IPR054709">
    <property type="entry name" value="CFAP107"/>
</dbReference>
<dbReference type="AlphaFoldDB" id="A0A8K0DCR0"/>
<comment type="subcellular location">
    <subcellularLocation>
        <location evidence="1">Cytoplasm</location>
        <location evidence="1">Cytoskeleton</location>
        <location evidence="1">Flagellum axoneme</location>
    </subcellularLocation>
</comment>
<comment type="caution">
    <text evidence="9">The sequence shown here is derived from an EMBL/GenBank/DDBJ whole genome shotgun (WGS) entry which is preliminary data.</text>
</comment>
<evidence type="ECO:0000256" key="4">
    <source>
        <dbReference type="ARBA" id="ARBA00023069"/>
    </source>
</evidence>
<dbReference type="EMBL" id="VTPC01003537">
    <property type="protein sequence ID" value="KAF2898390.1"/>
    <property type="molecule type" value="Genomic_DNA"/>
</dbReference>
<evidence type="ECO:0000256" key="6">
    <source>
        <dbReference type="ARBA" id="ARBA00023273"/>
    </source>
</evidence>
<comment type="function">
    <text evidence="7">Microtubule inner protein (MIP) part of the dynein-decorated doublet microtubules (DMTs) in cilia axoneme, which is required for motile cilia beating.</text>
</comment>
<evidence type="ECO:0000256" key="2">
    <source>
        <dbReference type="ARBA" id="ARBA00022490"/>
    </source>
</evidence>